<protein>
    <submittedName>
        <fullName evidence="2">Uncharacterized protein</fullName>
    </submittedName>
</protein>
<evidence type="ECO:0000313" key="2">
    <source>
        <dbReference type="WBParaSite" id="ES5_v2.g22634.t1"/>
    </source>
</evidence>
<accession>A0AC34FZX6</accession>
<dbReference type="WBParaSite" id="ES5_v2.g22634.t1">
    <property type="protein sequence ID" value="ES5_v2.g22634.t1"/>
    <property type="gene ID" value="ES5_v2.g22634"/>
</dbReference>
<proteinExistence type="predicted"/>
<organism evidence="1 2">
    <name type="scientific">Panagrolaimus sp. ES5</name>
    <dbReference type="NCBI Taxonomy" id="591445"/>
    <lineage>
        <taxon>Eukaryota</taxon>
        <taxon>Metazoa</taxon>
        <taxon>Ecdysozoa</taxon>
        <taxon>Nematoda</taxon>
        <taxon>Chromadorea</taxon>
        <taxon>Rhabditida</taxon>
        <taxon>Tylenchina</taxon>
        <taxon>Panagrolaimomorpha</taxon>
        <taxon>Panagrolaimoidea</taxon>
        <taxon>Panagrolaimidae</taxon>
        <taxon>Panagrolaimus</taxon>
    </lineage>
</organism>
<reference evidence="2" key="1">
    <citation type="submission" date="2022-11" db="UniProtKB">
        <authorList>
            <consortium name="WormBaseParasite"/>
        </authorList>
    </citation>
    <scope>IDENTIFICATION</scope>
</reference>
<evidence type="ECO:0000313" key="1">
    <source>
        <dbReference type="Proteomes" id="UP000887579"/>
    </source>
</evidence>
<dbReference type="Proteomes" id="UP000887579">
    <property type="component" value="Unplaced"/>
</dbReference>
<sequence length="79" mass="8823">MASSIALLGGRLINRNGLPIVTRSFSAAAPPKTEEKKPEKTTFGNLKDEDRIFTNLYGRHDFRLKASMARVRFTASKNI</sequence>
<name>A0AC34FZX6_9BILA</name>